<name>A0A6J1DM35_MOMCH</name>
<evidence type="ECO:0000313" key="5">
    <source>
        <dbReference type="RefSeq" id="XP_022154597.1"/>
    </source>
</evidence>
<sequence length="894" mass="99056">MMVMMMEMVRSTRGGYYWKSWFICGVVGVVVMLGSVVWLVNSSLHSHQLHLQTRRIVVDTDVDTDDVFAIFYLLKQPTSLFHLQAITINGNGWSEAGHAVNHVYDMLFMMGRDDIPVGVGGEGGISPNDTVSISPHVDVGGFLPLIDQGMSTAGHCRYRQAIPVGEKGRLYANTNFGLRKAFLPQGNRRYTPVKQPTAQQVLKDAISAGPTTVFLMGTHTNLAIFLMTNPHLKKNIKHIYAMGGAIREICSDKSHGKTCNNIGNLWPPNTNPYAEFNIFGDPFAAYTVLHSGIPVTLVPLDATSTIPVDKNVFLAFEQRHNTYEAQYCFQSLKMARDTWANNGFFEIYSMWDSFMVGVSLSQMHNLDKGGGSNAYSKMEYINITIVTSNEPYGISDGSNPLVDGHLVPKFGVQKNGVHSGHVQTGMLDPFCLIATGKGKCQDGYTKEAEGSESVQVLVAVEAKSTFDTNSSIDKAFYISFLDVLNSPQQTGRFDFRAQFPNYKEVLYRPKFGKKLLGKPVVFDMDMSTGDFVTLLYLLKTPVEIIDLKGIIISPNGWATAATIDVVYDVLHMMGRDDIPVGLGDIFAIGEAHPSFPPIGDCKYIKAIPHGSGGFLDSDTLYGLARDLPRSPRRYTAENSVKFGAVRDTDHPELRQMSALEVWKAIVRSLDSGEKITVLTNGPLTNLAQIVRTKAIISRIQEVYITGGHITFGGDKGNVFTIPSNVYAEFNFFLDPTAAELVLGSGLNITLIPLNVQRRVSSFHKILKRLKLRNKTPEARFSQRLFSRLYHLKQHHHQYHHVDMFLGEVLGAVSLAGKHVNLKKEFSFKPLKVVTNGGESKVGQTIIDEKKGKWVRVLESVEPLAFYEVLASALGDEKQSAVVGSFEEQKRMWSA</sequence>
<keyword evidence="2" id="KW-0472">Membrane</keyword>
<proteinExistence type="inferred from homology"/>
<dbReference type="Gene3D" id="3.90.245.10">
    <property type="entry name" value="Ribonucleoside hydrolase-like"/>
    <property type="match status" value="2"/>
</dbReference>
<evidence type="ECO:0000259" key="3">
    <source>
        <dbReference type="Pfam" id="PF01156"/>
    </source>
</evidence>
<dbReference type="OrthoDB" id="5783963at2759"/>
<dbReference type="Pfam" id="PF01156">
    <property type="entry name" value="IU_nuc_hydro"/>
    <property type="match status" value="2"/>
</dbReference>
<dbReference type="InterPro" id="IPR036452">
    <property type="entry name" value="Ribo_hydro-like"/>
</dbReference>
<dbReference type="SUPFAM" id="SSF53590">
    <property type="entry name" value="Nucleoside hydrolase"/>
    <property type="match status" value="2"/>
</dbReference>
<keyword evidence="2" id="KW-1133">Transmembrane helix</keyword>
<dbReference type="GeneID" id="111021821"/>
<keyword evidence="2" id="KW-0812">Transmembrane</keyword>
<accession>A0A6J1DM35</accession>
<gene>
    <name evidence="5" type="primary">LOC111021821</name>
</gene>
<dbReference type="RefSeq" id="XP_022154597.1">
    <property type="nucleotide sequence ID" value="XM_022298905.1"/>
</dbReference>
<evidence type="ECO:0000313" key="4">
    <source>
        <dbReference type="Proteomes" id="UP000504603"/>
    </source>
</evidence>
<protein>
    <submittedName>
        <fullName evidence="5">Uncharacterized protein LOC111021821</fullName>
    </submittedName>
</protein>
<feature type="transmembrane region" description="Helical" evidence="2">
    <location>
        <begin position="21"/>
        <end position="40"/>
    </location>
</feature>
<dbReference type="Proteomes" id="UP000504603">
    <property type="component" value="Unplaced"/>
</dbReference>
<evidence type="ECO:0000256" key="1">
    <source>
        <dbReference type="ARBA" id="ARBA00009176"/>
    </source>
</evidence>
<reference evidence="5" key="1">
    <citation type="submission" date="2025-08" db="UniProtKB">
        <authorList>
            <consortium name="RefSeq"/>
        </authorList>
    </citation>
    <scope>IDENTIFICATION</scope>
    <source>
        <strain evidence="5">OHB3-1</strain>
    </source>
</reference>
<dbReference type="PANTHER" id="PTHR46692">
    <property type="entry name" value="INOSINE-URIDINE PREFERRING NUCLEOSIDE HYDROLASE FAMILY PROTEIN"/>
    <property type="match status" value="1"/>
</dbReference>
<comment type="similarity">
    <text evidence="1">Belongs to the IUNH family.</text>
</comment>
<dbReference type="KEGG" id="mcha:111021821"/>
<keyword evidence="4" id="KW-1185">Reference proteome</keyword>
<dbReference type="AlphaFoldDB" id="A0A6J1DM35"/>
<dbReference type="InterPro" id="IPR001910">
    <property type="entry name" value="Inosine/uridine_hydrolase_dom"/>
</dbReference>
<feature type="domain" description="Inosine/uridine-preferring nucleoside hydrolase" evidence="3">
    <location>
        <begin position="520"/>
        <end position="866"/>
    </location>
</feature>
<feature type="domain" description="Inosine/uridine-preferring nucleoside hydrolase" evidence="3">
    <location>
        <begin position="56"/>
        <end position="362"/>
    </location>
</feature>
<dbReference type="PANTHER" id="PTHR46692:SF2">
    <property type="entry name" value="INOSINE_URIDINE-PREFERRING NUCLEOSIDE HYDROLASE DOMAIN-CONTAINING PROTEIN"/>
    <property type="match status" value="1"/>
</dbReference>
<organism evidence="4 5">
    <name type="scientific">Momordica charantia</name>
    <name type="common">Bitter gourd</name>
    <name type="synonym">Balsam pear</name>
    <dbReference type="NCBI Taxonomy" id="3673"/>
    <lineage>
        <taxon>Eukaryota</taxon>
        <taxon>Viridiplantae</taxon>
        <taxon>Streptophyta</taxon>
        <taxon>Embryophyta</taxon>
        <taxon>Tracheophyta</taxon>
        <taxon>Spermatophyta</taxon>
        <taxon>Magnoliopsida</taxon>
        <taxon>eudicotyledons</taxon>
        <taxon>Gunneridae</taxon>
        <taxon>Pentapetalae</taxon>
        <taxon>rosids</taxon>
        <taxon>fabids</taxon>
        <taxon>Cucurbitales</taxon>
        <taxon>Cucurbitaceae</taxon>
        <taxon>Momordiceae</taxon>
        <taxon>Momordica</taxon>
    </lineage>
</organism>
<evidence type="ECO:0000256" key="2">
    <source>
        <dbReference type="SAM" id="Phobius"/>
    </source>
</evidence>
<dbReference type="GO" id="GO:0016799">
    <property type="term" value="F:hydrolase activity, hydrolyzing N-glycosyl compounds"/>
    <property type="evidence" value="ECO:0007669"/>
    <property type="project" value="InterPro"/>
</dbReference>